<evidence type="ECO:0000256" key="3">
    <source>
        <dbReference type="ARBA" id="ARBA00023125"/>
    </source>
</evidence>
<dbReference type="Pfam" id="PF03466">
    <property type="entry name" value="LysR_substrate"/>
    <property type="match status" value="1"/>
</dbReference>
<evidence type="ECO:0000313" key="7">
    <source>
        <dbReference type="Proteomes" id="UP000273516"/>
    </source>
</evidence>
<dbReference type="SUPFAM" id="SSF53850">
    <property type="entry name" value="Periplasmic binding protein-like II"/>
    <property type="match status" value="1"/>
</dbReference>
<dbReference type="InterPro" id="IPR036390">
    <property type="entry name" value="WH_DNA-bd_sf"/>
</dbReference>
<keyword evidence="2" id="KW-0805">Transcription regulation</keyword>
<dbReference type="CDD" id="cd08472">
    <property type="entry name" value="PBP2_CrgA_like_3"/>
    <property type="match status" value="1"/>
</dbReference>
<keyword evidence="3" id="KW-0238">DNA-binding</keyword>
<feature type="domain" description="HTH lysR-type" evidence="5">
    <location>
        <begin position="1"/>
        <end position="59"/>
    </location>
</feature>
<proteinExistence type="inferred from homology"/>
<keyword evidence="7" id="KW-1185">Reference proteome</keyword>
<comment type="caution">
    <text evidence="6">The sequence shown here is derived from an EMBL/GenBank/DDBJ whole genome shotgun (WGS) entry which is preliminary data.</text>
</comment>
<dbReference type="Pfam" id="PF00126">
    <property type="entry name" value="HTH_1"/>
    <property type="match status" value="1"/>
</dbReference>
<dbReference type="RefSeq" id="WP_122113456.1">
    <property type="nucleotide sequence ID" value="NZ_QOKZ01000006.1"/>
</dbReference>
<reference evidence="6 7" key="1">
    <citation type="submission" date="2018-07" db="EMBL/GenBank/DDBJ databases">
        <authorList>
            <person name="Zhang Y."/>
            <person name="Wang L."/>
            <person name="Ma S."/>
        </authorList>
    </citation>
    <scope>NUCLEOTIDE SEQUENCE [LARGE SCALE GENOMIC DNA]</scope>
    <source>
        <strain evidence="6 7">4-2</strain>
    </source>
</reference>
<dbReference type="InterPro" id="IPR058163">
    <property type="entry name" value="LysR-type_TF_proteobact-type"/>
</dbReference>
<evidence type="ECO:0000256" key="2">
    <source>
        <dbReference type="ARBA" id="ARBA00023015"/>
    </source>
</evidence>
<keyword evidence="4" id="KW-0804">Transcription</keyword>
<evidence type="ECO:0000256" key="4">
    <source>
        <dbReference type="ARBA" id="ARBA00023163"/>
    </source>
</evidence>
<dbReference type="SUPFAM" id="SSF46785">
    <property type="entry name" value="Winged helix' DNA-binding domain"/>
    <property type="match status" value="1"/>
</dbReference>
<dbReference type="FunFam" id="1.10.10.10:FF:000001">
    <property type="entry name" value="LysR family transcriptional regulator"/>
    <property type="match status" value="1"/>
</dbReference>
<accession>A0A3M0M849</accession>
<organism evidence="6 7">
    <name type="scientific">Paracoccus alkanivorans</name>
    <dbReference type="NCBI Taxonomy" id="2116655"/>
    <lineage>
        <taxon>Bacteria</taxon>
        <taxon>Pseudomonadati</taxon>
        <taxon>Pseudomonadota</taxon>
        <taxon>Alphaproteobacteria</taxon>
        <taxon>Rhodobacterales</taxon>
        <taxon>Paracoccaceae</taxon>
        <taxon>Paracoccus</taxon>
    </lineage>
</organism>
<dbReference type="Gene3D" id="3.40.190.10">
    <property type="entry name" value="Periplasmic binding protein-like II"/>
    <property type="match status" value="2"/>
</dbReference>
<dbReference type="PANTHER" id="PTHR30537:SF17">
    <property type="entry name" value="LYSR-FAMILY REGULATORY PROTEIN"/>
    <property type="match status" value="1"/>
</dbReference>
<dbReference type="OrthoDB" id="9813056at2"/>
<protein>
    <submittedName>
        <fullName evidence="6">LysR family transcriptional regulator</fullName>
    </submittedName>
</protein>
<evidence type="ECO:0000256" key="1">
    <source>
        <dbReference type="ARBA" id="ARBA00009437"/>
    </source>
</evidence>
<dbReference type="InterPro" id="IPR000847">
    <property type="entry name" value="LysR_HTH_N"/>
</dbReference>
<dbReference type="InterPro" id="IPR005119">
    <property type="entry name" value="LysR_subst-bd"/>
</dbReference>
<dbReference type="Proteomes" id="UP000273516">
    <property type="component" value="Unassembled WGS sequence"/>
</dbReference>
<dbReference type="EMBL" id="QOKZ01000006">
    <property type="protein sequence ID" value="RMC33906.1"/>
    <property type="molecule type" value="Genomic_DNA"/>
</dbReference>
<dbReference type="GO" id="GO:0043565">
    <property type="term" value="F:sequence-specific DNA binding"/>
    <property type="evidence" value="ECO:0007669"/>
    <property type="project" value="TreeGrafter"/>
</dbReference>
<dbReference type="Gene3D" id="1.10.10.10">
    <property type="entry name" value="Winged helix-like DNA-binding domain superfamily/Winged helix DNA-binding domain"/>
    <property type="match status" value="1"/>
</dbReference>
<gene>
    <name evidence="6" type="ORF">C9E81_16615</name>
</gene>
<evidence type="ECO:0000259" key="5">
    <source>
        <dbReference type="PROSITE" id="PS50931"/>
    </source>
</evidence>
<evidence type="ECO:0000313" key="6">
    <source>
        <dbReference type="EMBL" id="RMC33906.1"/>
    </source>
</evidence>
<name>A0A3M0M849_9RHOB</name>
<dbReference type="GO" id="GO:0006351">
    <property type="term" value="P:DNA-templated transcription"/>
    <property type="evidence" value="ECO:0007669"/>
    <property type="project" value="TreeGrafter"/>
</dbReference>
<dbReference type="PROSITE" id="PS50931">
    <property type="entry name" value="HTH_LYSR"/>
    <property type="match status" value="1"/>
</dbReference>
<sequence length="307" mass="34145">MDQLAAMRAFVRVVETGTFTRAADTLSMPKATVTKLIQGLEAHLRTKLLNRTTRRVLVTTDGALYYERSKRLIADLDELDGSMASSQALPRGKLRIEMSGALASMILVPALCRFHEAYPDIQIDLGVSDREIDILAENVDCAIRVGELSDQSLIARRIAEMSVSTCAAPFYLEKFGEPRDPRDLENGHRVVSYFRPPNGRQIPFVFHNDAGERIEVTGRCVVSVDEGMTYVSAARAGLGIVQAPTFMVREAVAKGELRPVLRDWHRKPLPVHVVYPPNRHLGNKLRVFVDWAANLFAASDIGRPLHS</sequence>
<dbReference type="GO" id="GO:0003700">
    <property type="term" value="F:DNA-binding transcription factor activity"/>
    <property type="evidence" value="ECO:0007669"/>
    <property type="project" value="InterPro"/>
</dbReference>
<dbReference type="InterPro" id="IPR036388">
    <property type="entry name" value="WH-like_DNA-bd_sf"/>
</dbReference>
<dbReference type="PANTHER" id="PTHR30537">
    <property type="entry name" value="HTH-TYPE TRANSCRIPTIONAL REGULATOR"/>
    <property type="match status" value="1"/>
</dbReference>
<dbReference type="AlphaFoldDB" id="A0A3M0M849"/>
<comment type="similarity">
    <text evidence="1">Belongs to the LysR transcriptional regulatory family.</text>
</comment>